<dbReference type="EMBL" id="VUOC01000004">
    <property type="protein sequence ID" value="KAA2238463.1"/>
    <property type="molecule type" value="Genomic_DNA"/>
</dbReference>
<keyword evidence="2" id="KW-0472">Membrane</keyword>
<evidence type="ECO:0000259" key="6">
    <source>
        <dbReference type="Pfam" id="PF07715"/>
    </source>
</evidence>
<dbReference type="GO" id="GO:0009279">
    <property type="term" value="C:cell outer membrane"/>
    <property type="evidence" value="ECO:0007669"/>
    <property type="project" value="UniProtKB-SubCell"/>
</dbReference>
<keyword evidence="3" id="KW-0998">Cell outer membrane</keyword>
<proteinExistence type="predicted"/>
<feature type="chain" id="PRO_5023098717" evidence="5">
    <location>
        <begin position="22"/>
        <end position="825"/>
    </location>
</feature>
<comment type="subcellular location">
    <subcellularLocation>
        <location evidence="1">Cell outer membrane</location>
    </subcellularLocation>
</comment>
<feature type="compositionally biased region" description="Basic and acidic residues" evidence="4">
    <location>
        <begin position="808"/>
        <end position="825"/>
    </location>
</feature>
<reference evidence="8 9" key="1">
    <citation type="submission" date="2019-09" db="EMBL/GenBank/DDBJ databases">
        <title>Chitinophaga ginsengihumi sp. nov., isolated from soil of ginseng rhizosphere.</title>
        <authorList>
            <person name="Lee J."/>
        </authorList>
    </citation>
    <scope>NUCLEOTIDE SEQUENCE [LARGE SCALE GENOMIC DNA]</scope>
    <source>
        <strain evidence="8 9">BN140078</strain>
    </source>
</reference>
<reference evidence="8 9" key="2">
    <citation type="submission" date="2019-09" db="EMBL/GenBank/DDBJ databases">
        <authorList>
            <person name="Jin C."/>
        </authorList>
    </citation>
    <scope>NUCLEOTIDE SEQUENCE [LARGE SCALE GENOMIC DNA]</scope>
    <source>
        <strain evidence="8 9">BN140078</strain>
    </source>
</reference>
<dbReference type="AlphaFoldDB" id="A0A5B2VFV6"/>
<dbReference type="RefSeq" id="WP_149839643.1">
    <property type="nucleotide sequence ID" value="NZ_VUOC01000004.1"/>
</dbReference>
<dbReference type="InterPro" id="IPR041700">
    <property type="entry name" value="OMP_b-brl_3"/>
</dbReference>
<keyword evidence="9" id="KW-1185">Reference proteome</keyword>
<dbReference type="SUPFAM" id="SSF49478">
    <property type="entry name" value="Cna protein B-type domain"/>
    <property type="match status" value="1"/>
</dbReference>
<dbReference type="InterPro" id="IPR037066">
    <property type="entry name" value="Plug_dom_sf"/>
</dbReference>
<dbReference type="InterPro" id="IPR036942">
    <property type="entry name" value="Beta-barrel_TonB_sf"/>
</dbReference>
<protein>
    <submittedName>
        <fullName evidence="8">Outer membrane beta-barrel protein</fullName>
    </submittedName>
</protein>
<dbReference type="PANTHER" id="PTHR40980:SF4">
    <property type="entry name" value="TONB-DEPENDENT RECEPTOR-LIKE BETA-BARREL DOMAIN-CONTAINING PROTEIN"/>
    <property type="match status" value="1"/>
</dbReference>
<sequence length="825" mass="92574">MRILALCGLLLMTGWFGTVTAQEHGPAHGAIYGKLVDGQGGKPVEYASVALLRPADSTIVTGMLSKNNGDFNFENVTPGRYLIKVNFIGYTTVYKSVNLKGASQVDAGNIKLMANVKSLAAVEVVGEKPAYTMAIDKKVFNVDKNLSTVGGTAEDVLKQVPSVSVDIDGNVTVRNGSPTIFIDGRPSTLTLEQIPADAIASVEVVTNPSAKYDAEGMSGILNIVLKKNRKAGINGQVTAGASSLGGYNAGLDLNIRQERFNFFVTYNLRQRKSWANSHLFRKNIGDTTTFLDQFQDGDQTRRFQFGRMGVDWFLDNRNTISLSQSIVAGKFRNLNDQTLYDLDAGQQRVRYGAGIDNNGHDFRNYTTQLGYKRTFTKTGRELTADFNFNRANNEDQTDFSLQYYDMANEPVFDPKEPELRSGRGGGNTTYLTGQIDYVDPITETSKLEAGLRSTSRTFNNNITTLGQDFHTGQFVVDSALSNVYHYQEQINAAYVNYNGTIKDFGYQAGVRAEQSYYSGEMQSGKESSYKINYPINFFPSVFLSQKLKGDHELQINYSRRIRRPWFRDLLPNLDYSAQSANRGNPALRPEFTNSFELSYLKTFAEKHNVMVSVYYRNTNNAITDFYTDTTLNLNGQQQKVVLSYPVNAATRNAYGAEFTVRNQILPGWDITTNLNLAQTRVDADNVGANLNNSGFTWFGKINSNTKLPWNLLMQVIGNYESKQILPQGEEAAEYQVDLALKRDFLKNKALSVTLSLNDIFNQDRDLSFTNTAFAEQEKYRKRASRELRVNIAWRFGKMDMNLFKRKNNKGDQENNNEQREEGDRS</sequence>
<dbReference type="Pfam" id="PF07715">
    <property type="entry name" value="Plug"/>
    <property type="match status" value="1"/>
</dbReference>
<feature type="region of interest" description="Disordered" evidence="4">
    <location>
        <begin position="804"/>
        <end position="825"/>
    </location>
</feature>
<dbReference type="Pfam" id="PF13620">
    <property type="entry name" value="CarboxypepD_reg"/>
    <property type="match status" value="1"/>
</dbReference>
<dbReference type="Proteomes" id="UP000324611">
    <property type="component" value="Unassembled WGS sequence"/>
</dbReference>
<name>A0A5B2VFV6_9BACT</name>
<feature type="domain" description="TonB-dependent receptor plug" evidence="6">
    <location>
        <begin position="151"/>
        <end position="220"/>
    </location>
</feature>
<dbReference type="InterPro" id="IPR012910">
    <property type="entry name" value="Plug_dom"/>
</dbReference>
<dbReference type="PANTHER" id="PTHR40980">
    <property type="entry name" value="PLUG DOMAIN-CONTAINING PROTEIN"/>
    <property type="match status" value="1"/>
</dbReference>
<evidence type="ECO:0000256" key="2">
    <source>
        <dbReference type="ARBA" id="ARBA00023136"/>
    </source>
</evidence>
<evidence type="ECO:0000259" key="7">
    <source>
        <dbReference type="Pfam" id="PF14905"/>
    </source>
</evidence>
<dbReference type="Gene3D" id="2.60.40.1120">
    <property type="entry name" value="Carboxypeptidase-like, regulatory domain"/>
    <property type="match status" value="1"/>
</dbReference>
<evidence type="ECO:0000256" key="1">
    <source>
        <dbReference type="ARBA" id="ARBA00004442"/>
    </source>
</evidence>
<feature type="domain" description="Outer membrane protein beta-barrel" evidence="7">
    <location>
        <begin position="373"/>
        <end position="793"/>
    </location>
</feature>
<organism evidence="8 9">
    <name type="scientific">Chitinophaga agrisoli</name>
    <dbReference type="NCBI Taxonomy" id="2607653"/>
    <lineage>
        <taxon>Bacteria</taxon>
        <taxon>Pseudomonadati</taxon>
        <taxon>Bacteroidota</taxon>
        <taxon>Chitinophagia</taxon>
        <taxon>Chitinophagales</taxon>
        <taxon>Chitinophagaceae</taxon>
        <taxon>Chitinophaga</taxon>
    </lineage>
</organism>
<evidence type="ECO:0000313" key="9">
    <source>
        <dbReference type="Proteomes" id="UP000324611"/>
    </source>
</evidence>
<comment type="caution">
    <text evidence="8">The sequence shown here is derived from an EMBL/GenBank/DDBJ whole genome shotgun (WGS) entry which is preliminary data.</text>
</comment>
<evidence type="ECO:0000256" key="4">
    <source>
        <dbReference type="SAM" id="MobiDB-lite"/>
    </source>
</evidence>
<dbReference type="Gene3D" id="2.170.130.10">
    <property type="entry name" value="TonB-dependent receptor, plug domain"/>
    <property type="match status" value="1"/>
</dbReference>
<feature type="signal peptide" evidence="5">
    <location>
        <begin position="1"/>
        <end position="21"/>
    </location>
</feature>
<evidence type="ECO:0000313" key="8">
    <source>
        <dbReference type="EMBL" id="KAA2238463.1"/>
    </source>
</evidence>
<keyword evidence="5" id="KW-0732">Signal</keyword>
<evidence type="ECO:0000256" key="5">
    <source>
        <dbReference type="SAM" id="SignalP"/>
    </source>
</evidence>
<evidence type="ECO:0000256" key="3">
    <source>
        <dbReference type="ARBA" id="ARBA00023237"/>
    </source>
</evidence>
<gene>
    <name evidence="8" type="ORF">F0L74_19750</name>
</gene>
<dbReference type="Gene3D" id="2.40.170.20">
    <property type="entry name" value="TonB-dependent receptor, beta-barrel domain"/>
    <property type="match status" value="1"/>
</dbReference>
<dbReference type="Pfam" id="PF14905">
    <property type="entry name" value="OMP_b-brl_3"/>
    <property type="match status" value="1"/>
</dbReference>
<accession>A0A5B2VFV6</accession>
<dbReference type="SUPFAM" id="SSF56935">
    <property type="entry name" value="Porins"/>
    <property type="match status" value="1"/>
</dbReference>